<comment type="caution">
    <text evidence="8">The sequence shown here is derived from an EMBL/GenBank/DDBJ whole genome shotgun (WGS) entry which is preliminary data.</text>
</comment>
<organism evidence="8 9">
    <name type="scientific">Mangrovimicrobium sediminis</name>
    <dbReference type="NCBI Taxonomy" id="2562682"/>
    <lineage>
        <taxon>Bacteria</taxon>
        <taxon>Pseudomonadati</taxon>
        <taxon>Pseudomonadota</taxon>
        <taxon>Gammaproteobacteria</taxon>
        <taxon>Cellvibrionales</taxon>
        <taxon>Halieaceae</taxon>
        <taxon>Mangrovimicrobium</taxon>
    </lineage>
</organism>
<dbReference type="AlphaFoldDB" id="A0A4Z0M7W2"/>
<keyword evidence="6 7" id="KW-0503">Monooxygenase</keyword>
<keyword evidence="2 7" id="KW-0349">Heme</keyword>
<evidence type="ECO:0000256" key="3">
    <source>
        <dbReference type="ARBA" id="ARBA00022723"/>
    </source>
</evidence>
<dbReference type="EMBL" id="SRLE01000003">
    <property type="protein sequence ID" value="TGD75486.1"/>
    <property type="molecule type" value="Genomic_DNA"/>
</dbReference>
<keyword evidence="4 7" id="KW-0560">Oxidoreductase</keyword>
<dbReference type="PROSITE" id="PS00086">
    <property type="entry name" value="CYTOCHROME_P450"/>
    <property type="match status" value="1"/>
</dbReference>
<evidence type="ECO:0000256" key="4">
    <source>
        <dbReference type="ARBA" id="ARBA00023002"/>
    </source>
</evidence>
<evidence type="ECO:0000256" key="2">
    <source>
        <dbReference type="ARBA" id="ARBA00022617"/>
    </source>
</evidence>
<gene>
    <name evidence="8" type="ORF">E4634_03310</name>
</gene>
<evidence type="ECO:0000256" key="5">
    <source>
        <dbReference type="ARBA" id="ARBA00023004"/>
    </source>
</evidence>
<dbReference type="InterPro" id="IPR002397">
    <property type="entry name" value="Cyt_P450_B"/>
</dbReference>
<dbReference type="GO" id="GO:0020037">
    <property type="term" value="F:heme binding"/>
    <property type="evidence" value="ECO:0007669"/>
    <property type="project" value="InterPro"/>
</dbReference>
<dbReference type="GO" id="GO:0004497">
    <property type="term" value="F:monooxygenase activity"/>
    <property type="evidence" value="ECO:0007669"/>
    <property type="project" value="UniProtKB-KW"/>
</dbReference>
<reference evidence="8 9" key="1">
    <citation type="submission" date="2019-04" db="EMBL/GenBank/DDBJ databases">
        <title>Taxonomy of novel Haliea sp. from mangrove soil of West Coast of India.</title>
        <authorList>
            <person name="Verma A."/>
            <person name="Kumar P."/>
            <person name="Krishnamurthi S."/>
        </authorList>
    </citation>
    <scope>NUCLEOTIDE SEQUENCE [LARGE SCALE GENOMIC DNA]</scope>
    <source>
        <strain evidence="8 9">SAOS-164</strain>
    </source>
</reference>
<sequence>MSNNNNQQAPASCPVDHANLPLGEATLTDPIIHQDPFAFYRQLRAEEPIYFDPELGQYLVSRYEDVMTISQDPVTFSVKHGYEDQYAKGFFDEFREILERDGGGFFPDAIMSDPPYHTRVRKLLEAAFTAHRVKQLEPRIRAVVGQMLDELAGRGQIDAVEDFAIPMTISIICEQLGISEYDPQKIRDWSSAVTAQIGRMQDHEGMVKNAGLICELQNFLIAEIREREREPREDMISDLVHARAEDEAQPTLNFKEVVSLVRALMIAGNDTTAAALSQMMLLLATQPDLAQSLYENVDDERYVQRFVEELLRIQPPVHGLSRTTTREVVVGGKQLPEGAHLLLLYASANDDDRQFECPREFDMTRRNLGRNATFGGGVHRCIGNSLARMELKVAAQELIRRFADIRLAIAPEEIRFQPTIASRSISSLPVSYQRRQPPG</sequence>
<dbReference type="PANTHER" id="PTHR46696:SF6">
    <property type="entry name" value="P450, PUTATIVE (EUROFUNG)-RELATED"/>
    <property type="match status" value="1"/>
</dbReference>
<evidence type="ECO:0000313" key="9">
    <source>
        <dbReference type="Proteomes" id="UP000298050"/>
    </source>
</evidence>
<evidence type="ECO:0000256" key="7">
    <source>
        <dbReference type="RuleBase" id="RU000461"/>
    </source>
</evidence>
<keyword evidence="9" id="KW-1185">Reference proteome</keyword>
<dbReference type="InterPro" id="IPR036396">
    <property type="entry name" value="Cyt_P450_sf"/>
</dbReference>
<accession>A0A4Z0M7W2</accession>
<dbReference type="Gene3D" id="1.10.630.10">
    <property type="entry name" value="Cytochrome P450"/>
    <property type="match status" value="1"/>
</dbReference>
<dbReference type="InterPro" id="IPR017972">
    <property type="entry name" value="Cyt_P450_CS"/>
</dbReference>
<dbReference type="RefSeq" id="WP_135441189.1">
    <property type="nucleotide sequence ID" value="NZ_SRLE01000003.1"/>
</dbReference>
<proteinExistence type="inferred from homology"/>
<protein>
    <submittedName>
        <fullName evidence="8">Cytochrome P450</fullName>
    </submittedName>
</protein>
<dbReference type="FunFam" id="1.10.630.10:FF:000018">
    <property type="entry name" value="Cytochrome P450 monooxygenase"/>
    <property type="match status" value="1"/>
</dbReference>
<dbReference type="GO" id="GO:0016705">
    <property type="term" value="F:oxidoreductase activity, acting on paired donors, with incorporation or reduction of molecular oxygen"/>
    <property type="evidence" value="ECO:0007669"/>
    <property type="project" value="InterPro"/>
</dbReference>
<dbReference type="PRINTS" id="PR00359">
    <property type="entry name" value="BP450"/>
</dbReference>
<name>A0A4Z0M7W2_9GAMM</name>
<dbReference type="Proteomes" id="UP000298050">
    <property type="component" value="Unassembled WGS sequence"/>
</dbReference>
<evidence type="ECO:0000256" key="1">
    <source>
        <dbReference type="ARBA" id="ARBA00010617"/>
    </source>
</evidence>
<evidence type="ECO:0000313" key="8">
    <source>
        <dbReference type="EMBL" id="TGD75486.1"/>
    </source>
</evidence>
<keyword evidence="5 7" id="KW-0408">Iron</keyword>
<dbReference type="SUPFAM" id="SSF48264">
    <property type="entry name" value="Cytochrome P450"/>
    <property type="match status" value="1"/>
</dbReference>
<dbReference type="InterPro" id="IPR001128">
    <property type="entry name" value="Cyt_P450"/>
</dbReference>
<dbReference type="PANTHER" id="PTHR46696">
    <property type="entry name" value="P450, PUTATIVE (EUROFUNG)-RELATED"/>
    <property type="match status" value="1"/>
</dbReference>
<evidence type="ECO:0000256" key="6">
    <source>
        <dbReference type="ARBA" id="ARBA00023033"/>
    </source>
</evidence>
<keyword evidence="3 7" id="KW-0479">Metal-binding</keyword>
<dbReference type="Pfam" id="PF00067">
    <property type="entry name" value="p450"/>
    <property type="match status" value="1"/>
</dbReference>
<dbReference type="GO" id="GO:0005506">
    <property type="term" value="F:iron ion binding"/>
    <property type="evidence" value="ECO:0007669"/>
    <property type="project" value="InterPro"/>
</dbReference>
<comment type="similarity">
    <text evidence="1 7">Belongs to the cytochrome P450 family.</text>
</comment>
<dbReference type="OrthoDB" id="7052847at2"/>
<dbReference type="PRINTS" id="PR00385">
    <property type="entry name" value="P450"/>
</dbReference>